<dbReference type="EMBL" id="LGRX02017461">
    <property type="protein sequence ID" value="KAK3260734.1"/>
    <property type="molecule type" value="Genomic_DNA"/>
</dbReference>
<name>A0AAE0KUB3_9CHLO</name>
<evidence type="ECO:0000313" key="1">
    <source>
        <dbReference type="EMBL" id="KAK3260734.1"/>
    </source>
</evidence>
<comment type="caution">
    <text evidence="1">The sequence shown here is derived from an EMBL/GenBank/DDBJ whole genome shotgun (WGS) entry which is preliminary data.</text>
</comment>
<reference evidence="1 2" key="1">
    <citation type="journal article" date="2015" name="Genome Biol. Evol.">
        <title>Comparative Genomics of a Bacterivorous Green Alga Reveals Evolutionary Causalities and Consequences of Phago-Mixotrophic Mode of Nutrition.</title>
        <authorList>
            <person name="Burns J.A."/>
            <person name="Paasch A."/>
            <person name="Narechania A."/>
            <person name="Kim E."/>
        </authorList>
    </citation>
    <scope>NUCLEOTIDE SEQUENCE [LARGE SCALE GENOMIC DNA]</scope>
    <source>
        <strain evidence="1 2">PLY_AMNH</strain>
    </source>
</reference>
<keyword evidence="2" id="KW-1185">Reference proteome</keyword>
<proteinExistence type="predicted"/>
<organism evidence="1 2">
    <name type="scientific">Cymbomonas tetramitiformis</name>
    <dbReference type="NCBI Taxonomy" id="36881"/>
    <lineage>
        <taxon>Eukaryota</taxon>
        <taxon>Viridiplantae</taxon>
        <taxon>Chlorophyta</taxon>
        <taxon>Pyramimonadophyceae</taxon>
        <taxon>Pyramimonadales</taxon>
        <taxon>Pyramimonadaceae</taxon>
        <taxon>Cymbomonas</taxon>
    </lineage>
</organism>
<protein>
    <submittedName>
        <fullName evidence="1">Uncharacterized protein</fullName>
    </submittedName>
</protein>
<dbReference type="AlphaFoldDB" id="A0AAE0KUB3"/>
<accession>A0AAE0KUB3</accession>
<sequence length="101" mass="11640">MTTDEATAEMKAFVFALERLFSTGGVASGQAWEDVDTSHSADDYQEGSMLNWHWLPQVSFYSDQQHRLLPITFYGRTEHFAEDWPKVRCDVYDRVLGYNPA</sequence>
<dbReference type="Proteomes" id="UP001190700">
    <property type="component" value="Unassembled WGS sequence"/>
</dbReference>
<gene>
    <name evidence="1" type="ORF">CYMTET_30324</name>
</gene>
<evidence type="ECO:0000313" key="2">
    <source>
        <dbReference type="Proteomes" id="UP001190700"/>
    </source>
</evidence>